<dbReference type="InterPro" id="IPR002173">
    <property type="entry name" value="Carboh/pur_kinase_PfkB_CS"/>
</dbReference>
<evidence type="ECO:0000256" key="1">
    <source>
        <dbReference type="ARBA" id="ARBA00010688"/>
    </source>
</evidence>
<keyword evidence="4" id="KW-0418">Kinase</keyword>
<name>A0A0K9H1B2_9BACI</name>
<keyword evidence="3" id="KW-0547">Nucleotide-binding</keyword>
<dbReference type="InterPro" id="IPR011611">
    <property type="entry name" value="PfkB_dom"/>
</dbReference>
<dbReference type="PATRIC" id="fig|1679170.3.peg.2719"/>
<proteinExistence type="inferred from homology"/>
<keyword evidence="5" id="KW-0067">ATP-binding</keyword>
<dbReference type="PROSITE" id="PS00584">
    <property type="entry name" value="PFKB_KINASES_2"/>
    <property type="match status" value="1"/>
</dbReference>
<dbReference type="CDD" id="cd01167">
    <property type="entry name" value="bac_FRK"/>
    <property type="match status" value="1"/>
</dbReference>
<dbReference type="InterPro" id="IPR029056">
    <property type="entry name" value="Ribokinase-like"/>
</dbReference>
<sequence>MIIIEFIECLKGGTSSLSKEGIISLGEAFVDLISADQTNTRYQQFVGGATVNVAVRASRFGIPSYYLCKLGTDANSLFVAKALKKENINIDYCVPSFEKKVCSVYIHLNEDGDRYFHKYVNETPDEWLTVDELEQELFHVGKIFYFSSGTLFNDKARKTTEQALAYAEEYHMLVAFDANIRLKRWESEEECRERVSSFMKRADLVKVTEDELLFLTEASTMEEGLVKMSSLNIPFLFITMGEAGACVLHDGNIMDVPGIKVKAVDTTGAGDAFFAAILSRFHKEGVPVDDSQLKEYVHFANKVGAIATTKIGSL</sequence>
<dbReference type="Proteomes" id="UP000037146">
    <property type="component" value="Unassembled WGS sequence"/>
</dbReference>
<comment type="caution">
    <text evidence="7">The sequence shown here is derived from an EMBL/GenBank/DDBJ whole genome shotgun (WGS) entry which is preliminary data.</text>
</comment>
<accession>A0A0K9H1B2</accession>
<evidence type="ECO:0000313" key="8">
    <source>
        <dbReference type="Proteomes" id="UP000037146"/>
    </source>
</evidence>
<dbReference type="InterPro" id="IPR050306">
    <property type="entry name" value="PfkB_Carbo_kinase"/>
</dbReference>
<keyword evidence="8" id="KW-1185">Reference proteome</keyword>
<dbReference type="PANTHER" id="PTHR43085:SF1">
    <property type="entry name" value="PSEUDOURIDINE KINASE-RELATED"/>
    <property type="match status" value="1"/>
</dbReference>
<organism evidence="7 8">
    <name type="scientific">Peribacillus loiseleuriae</name>
    <dbReference type="NCBI Taxonomy" id="1679170"/>
    <lineage>
        <taxon>Bacteria</taxon>
        <taxon>Bacillati</taxon>
        <taxon>Bacillota</taxon>
        <taxon>Bacilli</taxon>
        <taxon>Bacillales</taxon>
        <taxon>Bacillaceae</taxon>
        <taxon>Peribacillus</taxon>
    </lineage>
</organism>
<evidence type="ECO:0000259" key="6">
    <source>
        <dbReference type="Pfam" id="PF00294"/>
    </source>
</evidence>
<evidence type="ECO:0000256" key="4">
    <source>
        <dbReference type="ARBA" id="ARBA00022777"/>
    </source>
</evidence>
<dbReference type="OrthoDB" id="9813569at2"/>
<dbReference type="PANTHER" id="PTHR43085">
    <property type="entry name" value="HEXOKINASE FAMILY MEMBER"/>
    <property type="match status" value="1"/>
</dbReference>
<protein>
    <recommendedName>
        <fullName evidence="6">Carbohydrate kinase PfkB domain-containing protein</fullName>
    </recommendedName>
</protein>
<dbReference type="EMBL" id="LFZW01000001">
    <property type="protein sequence ID" value="KMY52327.1"/>
    <property type="molecule type" value="Genomic_DNA"/>
</dbReference>
<reference evidence="8" key="1">
    <citation type="submission" date="2015-07" db="EMBL/GenBank/DDBJ databases">
        <title>Genome sequencing project for genomic taxonomy and phylogenomics of Bacillus-like bacteria.</title>
        <authorList>
            <person name="Liu B."/>
            <person name="Wang J."/>
            <person name="Zhu Y."/>
            <person name="Liu G."/>
            <person name="Chen Q."/>
            <person name="Chen Z."/>
            <person name="Lan J."/>
            <person name="Che J."/>
            <person name="Ge C."/>
            <person name="Shi H."/>
            <person name="Pan Z."/>
            <person name="Liu X."/>
        </authorList>
    </citation>
    <scope>NUCLEOTIDE SEQUENCE [LARGE SCALE GENOMIC DNA]</scope>
    <source>
        <strain evidence="8">FJAT-27997</strain>
    </source>
</reference>
<gene>
    <name evidence="7" type="ORF">AC625_11980</name>
</gene>
<dbReference type="STRING" id="1679170.AC625_11980"/>
<keyword evidence="2" id="KW-0808">Transferase</keyword>
<dbReference type="SUPFAM" id="SSF53613">
    <property type="entry name" value="Ribokinase-like"/>
    <property type="match status" value="1"/>
</dbReference>
<dbReference type="Pfam" id="PF00294">
    <property type="entry name" value="PfkB"/>
    <property type="match status" value="1"/>
</dbReference>
<evidence type="ECO:0000256" key="3">
    <source>
        <dbReference type="ARBA" id="ARBA00022741"/>
    </source>
</evidence>
<evidence type="ECO:0000313" key="7">
    <source>
        <dbReference type="EMBL" id="KMY52327.1"/>
    </source>
</evidence>
<dbReference type="Gene3D" id="3.40.1190.20">
    <property type="match status" value="1"/>
</dbReference>
<dbReference type="AlphaFoldDB" id="A0A0K9H1B2"/>
<evidence type="ECO:0000256" key="2">
    <source>
        <dbReference type="ARBA" id="ARBA00022679"/>
    </source>
</evidence>
<dbReference type="GO" id="GO:0016301">
    <property type="term" value="F:kinase activity"/>
    <property type="evidence" value="ECO:0007669"/>
    <property type="project" value="UniProtKB-KW"/>
</dbReference>
<comment type="similarity">
    <text evidence="1">Belongs to the carbohydrate kinase PfkB family.</text>
</comment>
<evidence type="ECO:0000256" key="5">
    <source>
        <dbReference type="ARBA" id="ARBA00022840"/>
    </source>
</evidence>
<feature type="domain" description="Carbohydrate kinase PfkB" evidence="6">
    <location>
        <begin position="22"/>
        <end position="312"/>
    </location>
</feature>
<dbReference type="GO" id="GO:0005524">
    <property type="term" value="F:ATP binding"/>
    <property type="evidence" value="ECO:0007669"/>
    <property type="project" value="UniProtKB-KW"/>
</dbReference>